<gene>
    <name evidence="2" type="ORF">ARALYDRAFT_890760</name>
</gene>
<feature type="transmembrane region" description="Helical" evidence="1">
    <location>
        <begin position="98"/>
        <end position="117"/>
    </location>
</feature>
<keyword evidence="1" id="KW-1133">Transmembrane helix</keyword>
<evidence type="ECO:0000313" key="2">
    <source>
        <dbReference type="EMBL" id="EFH67222.1"/>
    </source>
</evidence>
<feature type="transmembrane region" description="Helical" evidence="1">
    <location>
        <begin position="33"/>
        <end position="59"/>
    </location>
</feature>
<name>D7KHE9_ARALL</name>
<dbReference type="AlphaFoldDB" id="D7KHE9"/>
<evidence type="ECO:0000313" key="3">
    <source>
        <dbReference type="Proteomes" id="UP000008694"/>
    </source>
</evidence>
<keyword evidence="1" id="KW-0812">Transmembrane</keyword>
<keyword evidence="3" id="KW-1185">Reference proteome</keyword>
<protein>
    <submittedName>
        <fullName evidence="2">Uncharacterized protein</fullName>
    </submittedName>
</protein>
<evidence type="ECO:0000256" key="1">
    <source>
        <dbReference type="SAM" id="Phobius"/>
    </source>
</evidence>
<dbReference type="Proteomes" id="UP000008694">
    <property type="component" value="Unassembled WGS sequence"/>
</dbReference>
<dbReference type="STRING" id="81972.D7KHE9"/>
<dbReference type="Gramene" id="scaffold_103554.1">
    <property type="protein sequence ID" value="scaffold_103554.1"/>
    <property type="gene ID" value="scaffold_103554.1"/>
</dbReference>
<proteinExistence type="predicted"/>
<organism evidence="3">
    <name type="scientific">Arabidopsis lyrata subsp. lyrata</name>
    <name type="common">Lyre-leaved rock-cress</name>
    <dbReference type="NCBI Taxonomy" id="81972"/>
    <lineage>
        <taxon>Eukaryota</taxon>
        <taxon>Viridiplantae</taxon>
        <taxon>Streptophyta</taxon>
        <taxon>Embryophyta</taxon>
        <taxon>Tracheophyta</taxon>
        <taxon>Spermatophyta</taxon>
        <taxon>Magnoliopsida</taxon>
        <taxon>eudicotyledons</taxon>
        <taxon>Gunneridae</taxon>
        <taxon>Pentapetalae</taxon>
        <taxon>rosids</taxon>
        <taxon>malvids</taxon>
        <taxon>Brassicales</taxon>
        <taxon>Brassicaceae</taxon>
        <taxon>Camelineae</taxon>
        <taxon>Arabidopsis</taxon>
    </lineage>
</organism>
<dbReference type="HOGENOM" id="CLU_143099_0_0_1"/>
<keyword evidence="1" id="KW-0472">Membrane</keyword>
<accession>D7KHE9</accession>
<sequence length="143" mass="15732">MGLETDSGNNQKFPISGDETAKFTIYSSAVHKVVAMVNAGILGLLHFCVLVLFYAVLRVCEAIYVRLRPGLVMRLVGHASHLFGGLAALVLIYVVSAAFAMVLLVLSWFLWLFTVVYKNFSEVMTIYSEKYKSGTGLPQLPPV</sequence>
<dbReference type="EMBL" id="GL348713">
    <property type="protein sequence ID" value="EFH67222.1"/>
    <property type="molecule type" value="Genomic_DNA"/>
</dbReference>
<feature type="transmembrane region" description="Helical" evidence="1">
    <location>
        <begin position="71"/>
        <end position="92"/>
    </location>
</feature>
<reference evidence="3" key="1">
    <citation type="journal article" date="2011" name="Nat. Genet.">
        <title>The Arabidopsis lyrata genome sequence and the basis of rapid genome size change.</title>
        <authorList>
            <person name="Hu T.T."/>
            <person name="Pattyn P."/>
            <person name="Bakker E.G."/>
            <person name="Cao J."/>
            <person name="Cheng J.-F."/>
            <person name="Clark R.M."/>
            <person name="Fahlgren N."/>
            <person name="Fawcett J.A."/>
            <person name="Grimwood J."/>
            <person name="Gundlach H."/>
            <person name="Haberer G."/>
            <person name="Hollister J.D."/>
            <person name="Ossowski S."/>
            <person name="Ottilar R.P."/>
            <person name="Salamov A.A."/>
            <person name="Schneeberger K."/>
            <person name="Spannagl M."/>
            <person name="Wang X."/>
            <person name="Yang L."/>
            <person name="Nasrallah M.E."/>
            <person name="Bergelson J."/>
            <person name="Carrington J.C."/>
            <person name="Gaut B.S."/>
            <person name="Schmutz J."/>
            <person name="Mayer K.F.X."/>
            <person name="Van de Peer Y."/>
            <person name="Grigoriev I.V."/>
            <person name="Nordborg M."/>
            <person name="Weigel D."/>
            <person name="Guo Y.-L."/>
        </authorList>
    </citation>
    <scope>NUCLEOTIDE SEQUENCE [LARGE SCALE GENOMIC DNA]</scope>
    <source>
        <strain evidence="3">cv. MN47</strain>
    </source>
</reference>